<evidence type="ECO:0000313" key="9">
    <source>
        <dbReference type="EMBL" id="CAD5211997.1"/>
    </source>
</evidence>
<dbReference type="InterPro" id="IPR008516">
    <property type="entry name" value="Na/K-Atpase_Interacting"/>
</dbReference>
<comment type="similarity">
    <text evidence="2 7">Belongs to the NKAIN family.</text>
</comment>
<name>A0A811K9D4_9BILA</name>
<proteinExistence type="inferred from homology"/>
<keyword evidence="3 7" id="KW-1003">Cell membrane</keyword>
<feature type="region of interest" description="Disordered" evidence="8">
    <location>
        <begin position="300"/>
        <end position="368"/>
    </location>
</feature>
<evidence type="ECO:0000256" key="1">
    <source>
        <dbReference type="ARBA" id="ARBA00004651"/>
    </source>
</evidence>
<dbReference type="PANTHER" id="PTHR13084:SF6">
    <property type="entry name" value="SODIUM_POTASSIUM-TRANSPORTING ATPASE SUBUNIT BETA-1-INTERACTING PROTEIN"/>
    <property type="match status" value="1"/>
</dbReference>
<dbReference type="GO" id="GO:0002028">
    <property type="term" value="P:regulation of sodium ion transport"/>
    <property type="evidence" value="ECO:0007669"/>
    <property type="project" value="UniProtKB-UniRule"/>
</dbReference>
<evidence type="ECO:0000256" key="3">
    <source>
        <dbReference type="ARBA" id="ARBA00022475"/>
    </source>
</evidence>
<evidence type="ECO:0000256" key="7">
    <source>
        <dbReference type="RuleBase" id="RU368041"/>
    </source>
</evidence>
<feature type="transmembrane region" description="Helical" evidence="7">
    <location>
        <begin position="140"/>
        <end position="159"/>
    </location>
</feature>
<evidence type="ECO:0000256" key="2">
    <source>
        <dbReference type="ARBA" id="ARBA00006364"/>
    </source>
</evidence>
<feature type="region of interest" description="Disordered" evidence="8">
    <location>
        <begin position="188"/>
        <end position="208"/>
    </location>
</feature>
<sequence length="514" mass="58376">MCSSATKVWLSTTLIVWLILSVIREVFDLIGRLWIPVTFNLFQILACISGLFSISSRRITLLLLLTISCIASAGYNVFLILWYNDVIKGYPRLLSAGLPFGQSFFVKHTPGCETFFNLTTSQWNQKACGVPYYNAESFQAVVHILLAIMTFVFSIVLMIERKISQGQGDKQQNLKLDSKEIGYSYMNSQYDSPKQATDKKESLEKEKRDSINFEKQVSKFHDEYAKVDMSRKSKTKSEYLSPENLSGEHISIPTNTAVAERLANHSGEREIKKMPKPLSNGNLTALISFDPKSKDILKVSEHHNDSEDEEEYEPQRSTRRRNDSETSTPSVQAPMPSLIRPDRDSGHPSSSASDWTTEFSVSSPPPLMKFSLDEQTNLVSDYSKDPANYSYYSPQLNLKYNKKFDDIPRDHHYRRTNIEKKTTVIPESPKILPLKLNVIRSSKYDDEADSSIEYPEVTSFPVRPRRQLVDACFATQLPLHKAPVNARSFSDELPPPLTLDSKKFRAPDVDGLLV</sequence>
<keyword evidence="4 7" id="KW-0812">Transmembrane</keyword>
<dbReference type="EMBL" id="CAJFCW020000002">
    <property type="protein sequence ID" value="CAG9094866.1"/>
    <property type="molecule type" value="Genomic_DNA"/>
</dbReference>
<keyword evidence="5 7" id="KW-1133">Transmembrane helix</keyword>
<comment type="caution">
    <text evidence="9">The sequence shown here is derived from an EMBL/GenBank/DDBJ whole genome shotgun (WGS) entry which is preliminary data.</text>
</comment>
<comment type="subcellular location">
    <subcellularLocation>
        <location evidence="1 7">Cell membrane</location>
        <topology evidence="1 7">Multi-pass membrane protein</topology>
    </subcellularLocation>
</comment>
<evidence type="ECO:0000313" key="10">
    <source>
        <dbReference type="Proteomes" id="UP000614601"/>
    </source>
</evidence>
<feature type="compositionally biased region" description="Basic and acidic residues" evidence="8">
    <location>
        <begin position="196"/>
        <end position="208"/>
    </location>
</feature>
<dbReference type="Proteomes" id="UP000783686">
    <property type="component" value="Unassembled WGS sequence"/>
</dbReference>
<organism evidence="9 10">
    <name type="scientific">Bursaphelenchus okinawaensis</name>
    <dbReference type="NCBI Taxonomy" id="465554"/>
    <lineage>
        <taxon>Eukaryota</taxon>
        <taxon>Metazoa</taxon>
        <taxon>Ecdysozoa</taxon>
        <taxon>Nematoda</taxon>
        <taxon>Chromadorea</taxon>
        <taxon>Rhabditida</taxon>
        <taxon>Tylenchina</taxon>
        <taxon>Tylenchomorpha</taxon>
        <taxon>Aphelenchoidea</taxon>
        <taxon>Aphelenchoididae</taxon>
        <taxon>Bursaphelenchus</taxon>
    </lineage>
</organism>
<protein>
    <recommendedName>
        <fullName evidence="7">Sodium/potassium-transporting ATPase subunit beta-1-interacting protein</fullName>
        <shortName evidence="7">Na(+)/K(+)-transporting ATPase subunit beta-1-interacting protein</shortName>
    </recommendedName>
</protein>
<evidence type="ECO:0000256" key="5">
    <source>
        <dbReference type="ARBA" id="ARBA00022989"/>
    </source>
</evidence>
<evidence type="ECO:0000256" key="4">
    <source>
        <dbReference type="ARBA" id="ARBA00022692"/>
    </source>
</evidence>
<feature type="transmembrane region" description="Helical" evidence="7">
    <location>
        <begin position="34"/>
        <end position="54"/>
    </location>
</feature>
<accession>A0A811K9D4</accession>
<dbReference type="AlphaFoldDB" id="A0A811K9D4"/>
<feature type="compositionally biased region" description="Basic and acidic residues" evidence="8">
    <location>
        <begin position="313"/>
        <end position="324"/>
    </location>
</feature>
<dbReference type="EMBL" id="CAJFDH010000002">
    <property type="protein sequence ID" value="CAD5211997.1"/>
    <property type="molecule type" value="Genomic_DNA"/>
</dbReference>
<dbReference type="Proteomes" id="UP000614601">
    <property type="component" value="Unassembled WGS sequence"/>
</dbReference>
<dbReference type="OrthoDB" id="10050321at2759"/>
<evidence type="ECO:0000256" key="6">
    <source>
        <dbReference type="ARBA" id="ARBA00023136"/>
    </source>
</evidence>
<gene>
    <name evidence="9" type="ORF">BOKJ2_LOCUS3983</name>
</gene>
<dbReference type="GO" id="GO:0005886">
    <property type="term" value="C:plasma membrane"/>
    <property type="evidence" value="ECO:0007669"/>
    <property type="project" value="UniProtKB-SubCell"/>
</dbReference>
<evidence type="ECO:0000256" key="8">
    <source>
        <dbReference type="SAM" id="MobiDB-lite"/>
    </source>
</evidence>
<keyword evidence="10" id="KW-1185">Reference proteome</keyword>
<feature type="compositionally biased region" description="Polar residues" evidence="8">
    <location>
        <begin position="347"/>
        <end position="362"/>
    </location>
</feature>
<dbReference type="PANTHER" id="PTHR13084">
    <property type="entry name" value="T-CELL LYMPHOMA BREAKPOINT-ASSOCIATED TARGET 1-RELATED"/>
    <property type="match status" value="1"/>
</dbReference>
<keyword evidence="6 7" id="KW-0472">Membrane</keyword>
<dbReference type="Pfam" id="PF05640">
    <property type="entry name" value="NKAIN"/>
    <property type="match status" value="1"/>
</dbReference>
<reference evidence="9" key="1">
    <citation type="submission" date="2020-09" db="EMBL/GenBank/DDBJ databases">
        <authorList>
            <person name="Kikuchi T."/>
        </authorList>
    </citation>
    <scope>NUCLEOTIDE SEQUENCE</scope>
    <source>
        <strain evidence="9">SH1</strain>
    </source>
</reference>
<feature type="transmembrane region" description="Helical" evidence="7">
    <location>
        <begin position="61"/>
        <end position="83"/>
    </location>
</feature>